<evidence type="ECO:0000256" key="2">
    <source>
        <dbReference type="SAM" id="SignalP"/>
    </source>
</evidence>
<evidence type="ECO:0000313" key="6">
    <source>
        <dbReference type="Proteomes" id="UP000037247"/>
    </source>
</evidence>
<reference evidence="5 6" key="1">
    <citation type="submission" date="2015-05" db="EMBL/GenBank/DDBJ databases">
        <title>Draft genome sequence of the bacterium Gordonia jacobaea a new member of the Gordonia genus.</title>
        <authorList>
            <person name="Jimenez-Galisteo G."/>
            <person name="Dominguez A."/>
            <person name="Munoz E."/>
            <person name="Vinas M."/>
        </authorList>
    </citation>
    <scope>NUCLEOTIDE SEQUENCE [LARGE SCALE GENOMIC DNA]</scope>
    <source>
        <strain evidence="6">mv1</strain>
    </source>
</reference>
<feature type="domain" description="DUF7373" evidence="3">
    <location>
        <begin position="64"/>
        <end position="256"/>
    </location>
</feature>
<dbReference type="Pfam" id="PF24092">
    <property type="entry name" value="DUF7373_C"/>
    <property type="match status" value="1"/>
</dbReference>
<name>A0ABR5I9G6_9ACTN</name>
<sequence>MAGMRPGTRAAMTSALAALILLSACSVDGHAVNDSDPAASAAIDVKSLDTGKYPTEPRKPFGKPTVENVLQYEGQRMAQFIVAPFEIDRDLTQMGLPTQMLFSRSSNVKAVVGEDVGGVPANENVFYGYVASASTPDSMLRTGTKRSLNNMVARYLTAADATAAANQMADVYGKRPKTTPVRPAGLSGSRVLTSPGGEPGNTSMASFTAHNTYVLVTSYTVDDAQKDMLEPAISKAVNLQSALIDQFPAAPTKEEAAAHTRPSQKLLMDQSRVLIYALPYSDKELEEGDIADTNMGNVRAVYGPRAMSFRSDDPPGTFALLNETGSTANAVERSTVYRAKTADGAKKIMDTLATGNKTRGRKSQPAPPNLPGARCAQEIARNLTQYWCEVRVGRYVGEVFGEDLKDVQQQASAQYVILTKADQNAN</sequence>
<keyword evidence="2" id="KW-0732">Signal</keyword>
<accession>A0ABR5I9G6</accession>
<dbReference type="InterPro" id="IPR055797">
    <property type="entry name" value="DUF7373"/>
</dbReference>
<organism evidence="5 6">
    <name type="scientific">Gordonia jacobaea</name>
    <dbReference type="NCBI Taxonomy" id="122202"/>
    <lineage>
        <taxon>Bacteria</taxon>
        <taxon>Bacillati</taxon>
        <taxon>Actinomycetota</taxon>
        <taxon>Actinomycetes</taxon>
        <taxon>Mycobacteriales</taxon>
        <taxon>Gordoniaceae</taxon>
        <taxon>Gordonia</taxon>
    </lineage>
</organism>
<feature type="domain" description="DUF7373" evidence="4">
    <location>
        <begin position="297"/>
        <end position="420"/>
    </location>
</feature>
<keyword evidence="6" id="KW-1185">Reference proteome</keyword>
<dbReference type="Proteomes" id="UP000037247">
    <property type="component" value="Unassembled WGS sequence"/>
</dbReference>
<evidence type="ECO:0000259" key="3">
    <source>
        <dbReference type="Pfam" id="PF24088"/>
    </source>
</evidence>
<dbReference type="InterPro" id="IPR056463">
    <property type="entry name" value="DUF7373_C"/>
</dbReference>
<feature type="signal peptide" evidence="2">
    <location>
        <begin position="1"/>
        <end position="31"/>
    </location>
</feature>
<dbReference type="EMBL" id="LDTZ01000020">
    <property type="protein sequence ID" value="KNA90245.1"/>
    <property type="molecule type" value="Genomic_DNA"/>
</dbReference>
<dbReference type="PROSITE" id="PS51257">
    <property type="entry name" value="PROKAR_LIPOPROTEIN"/>
    <property type="match status" value="1"/>
</dbReference>
<proteinExistence type="predicted"/>
<comment type="caution">
    <text evidence="5">The sequence shown here is derived from an EMBL/GenBank/DDBJ whole genome shotgun (WGS) entry which is preliminary data.</text>
</comment>
<gene>
    <name evidence="5" type="ORF">ABW18_17390</name>
</gene>
<feature type="chain" id="PRO_5045124136" description="Lipoprotein" evidence="2">
    <location>
        <begin position="32"/>
        <end position="426"/>
    </location>
</feature>
<dbReference type="Pfam" id="PF24088">
    <property type="entry name" value="DUF7373"/>
    <property type="match status" value="1"/>
</dbReference>
<evidence type="ECO:0008006" key="7">
    <source>
        <dbReference type="Google" id="ProtNLM"/>
    </source>
</evidence>
<evidence type="ECO:0000259" key="4">
    <source>
        <dbReference type="Pfam" id="PF24092"/>
    </source>
</evidence>
<protein>
    <recommendedName>
        <fullName evidence="7">Lipoprotein</fullName>
    </recommendedName>
</protein>
<feature type="region of interest" description="Disordered" evidence="1">
    <location>
        <begin position="174"/>
        <end position="199"/>
    </location>
</feature>
<evidence type="ECO:0000313" key="5">
    <source>
        <dbReference type="EMBL" id="KNA90245.1"/>
    </source>
</evidence>
<evidence type="ECO:0000256" key="1">
    <source>
        <dbReference type="SAM" id="MobiDB-lite"/>
    </source>
</evidence>